<sequence>MDARLARGRRHFEYHCYEGEDSGDAILWHHTHQEVEVLHKLNNIDEFDVRPMYRVRFADGLEYDIRDDELMKSPAEYYRPDYKQLIPATT</sequence>
<dbReference type="AlphaFoldDB" id="A0A0F8W6D2"/>
<reference evidence="1" key="1">
    <citation type="journal article" date="2015" name="Nature">
        <title>Complex archaea that bridge the gap between prokaryotes and eukaryotes.</title>
        <authorList>
            <person name="Spang A."/>
            <person name="Saw J.H."/>
            <person name="Jorgensen S.L."/>
            <person name="Zaremba-Niedzwiedzka K."/>
            <person name="Martijn J."/>
            <person name="Lind A.E."/>
            <person name="van Eijk R."/>
            <person name="Schleper C."/>
            <person name="Guy L."/>
            <person name="Ettema T.J."/>
        </authorList>
    </citation>
    <scope>NUCLEOTIDE SEQUENCE</scope>
</reference>
<accession>A0A0F8W6D2</accession>
<gene>
    <name evidence="1" type="ORF">LCGC14_3106680</name>
</gene>
<name>A0A0F8W6D2_9ZZZZ</name>
<protein>
    <submittedName>
        <fullName evidence="1">Uncharacterized protein</fullName>
    </submittedName>
</protein>
<evidence type="ECO:0000313" key="1">
    <source>
        <dbReference type="EMBL" id="KKK52262.1"/>
    </source>
</evidence>
<comment type="caution">
    <text evidence="1">The sequence shown here is derived from an EMBL/GenBank/DDBJ whole genome shotgun (WGS) entry which is preliminary data.</text>
</comment>
<organism evidence="1">
    <name type="scientific">marine sediment metagenome</name>
    <dbReference type="NCBI Taxonomy" id="412755"/>
    <lineage>
        <taxon>unclassified sequences</taxon>
        <taxon>metagenomes</taxon>
        <taxon>ecological metagenomes</taxon>
    </lineage>
</organism>
<proteinExistence type="predicted"/>
<dbReference type="EMBL" id="LAZR01067108">
    <property type="protein sequence ID" value="KKK52262.1"/>
    <property type="molecule type" value="Genomic_DNA"/>
</dbReference>